<proteinExistence type="inferred from homology"/>
<dbReference type="InterPro" id="IPR001441">
    <property type="entry name" value="UPP_synth-like"/>
</dbReference>
<feature type="binding site" evidence="2">
    <location>
        <position position="51"/>
    </location>
    <ligand>
        <name>substrate</name>
    </ligand>
</feature>
<dbReference type="GO" id="GO:0030145">
    <property type="term" value="F:manganese ion binding"/>
    <property type="evidence" value="ECO:0007669"/>
    <property type="project" value="TreeGrafter"/>
</dbReference>
<dbReference type="Gene3D" id="3.40.1180.10">
    <property type="entry name" value="Decaprenyl diphosphate synthase-like"/>
    <property type="match status" value="1"/>
</dbReference>
<dbReference type="STRING" id="258515.SAMN05192585_11969"/>
<comment type="similarity">
    <text evidence="2">Belongs to the UPP synthase family.</text>
</comment>
<keyword evidence="4" id="KW-1185">Reference proteome</keyword>
<name>A0A1H0BHJ3_9FIRM</name>
<feature type="binding site" evidence="2">
    <location>
        <begin position="179"/>
        <end position="181"/>
    </location>
    <ligand>
        <name>substrate</name>
    </ligand>
</feature>
<dbReference type="SUPFAM" id="SSF64005">
    <property type="entry name" value="Undecaprenyl diphosphate synthase"/>
    <property type="match status" value="1"/>
</dbReference>
<dbReference type="GO" id="GO:0005829">
    <property type="term" value="C:cytosol"/>
    <property type="evidence" value="ECO:0007669"/>
    <property type="project" value="TreeGrafter"/>
</dbReference>
<feature type="binding site" evidence="2">
    <location>
        <position position="173"/>
    </location>
    <ligand>
        <name>substrate</name>
    </ligand>
</feature>
<feature type="binding site" evidence="2">
    <location>
        <position position="192"/>
    </location>
    <ligand>
        <name>Mg(2+)</name>
        <dbReference type="ChEBI" id="CHEBI:18420"/>
    </ligand>
</feature>
<feature type="binding site" evidence="2">
    <location>
        <position position="7"/>
    </location>
    <ligand>
        <name>substrate</name>
    </ligand>
</feature>
<feature type="binding site" evidence="2">
    <location>
        <begin position="47"/>
        <end position="49"/>
    </location>
    <ligand>
        <name>substrate</name>
    </ligand>
</feature>
<comment type="function">
    <text evidence="2">Catalyzes the condensation of isopentenyl diphosphate (IPP) with allylic pyrophosphates generating different type of terpenoids.</text>
</comment>
<dbReference type="GO" id="GO:0008834">
    <property type="term" value="F:ditrans,polycis-undecaprenyl-diphosphate synthase [(2E,6E)-farnesyl-diphosphate specific] activity"/>
    <property type="evidence" value="ECO:0007669"/>
    <property type="project" value="TreeGrafter"/>
</dbReference>
<evidence type="ECO:0000256" key="1">
    <source>
        <dbReference type="ARBA" id="ARBA00022679"/>
    </source>
</evidence>
<dbReference type="EMBL" id="FNID01000019">
    <property type="protein sequence ID" value="SDN44893.1"/>
    <property type="molecule type" value="Genomic_DNA"/>
</dbReference>
<dbReference type="PANTHER" id="PTHR10291">
    <property type="entry name" value="DEHYDRODOLICHYL DIPHOSPHATE SYNTHASE FAMILY MEMBER"/>
    <property type="match status" value="1"/>
</dbReference>
<dbReference type="GO" id="GO:0016094">
    <property type="term" value="P:polyprenol biosynthetic process"/>
    <property type="evidence" value="ECO:0007669"/>
    <property type="project" value="TreeGrafter"/>
</dbReference>
<feature type="binding site" evidence="2">
    <location>
        <position position="15"/>
    </location>
    <ligand>
        <name>substrate</name>
    </ligand>
</feature>
<reference evidence="3 4" key="1">
    <citation type="submission" date="2016-10" db="EMBL/GenBank/DDBJ databases">
        <authorList>
            <person name="de Groot N.N."/>
        </authorList>
    </citation>
    <scope>NUCLEOTIDE SEQUENCE [LARGE SCALE GENOMIC DNA]</scope>
    <source>
        <strain evidence="3 4">CGMCC 1.5012</strain>
    </source>
</reference>
<evidence type="ECO:0000313" key="4">
    <source>
        <dbReference type="Proteomes" id="UP000199182"/>
    </source>
</evidence>
<keyword evidence="2" id="KW-0479">Metal-binding</keyword>
<sequence>MDGNGRWAKKRGLPRQVGHRYGAAAFSNLVDYCQEIGIRYLTAYMFSTENWKRPQAEVDAIMNLLREYISEVFEKNQSGNRKNYRTHFIGERVRLAPDIVENMARVEALSQDCTGICVNIALNYGGRSEIVHAAQQAANNVSAGLIKPEDITEEYLSGLMFTAGQPDPDLIIRPSGEQRTSNFLIWQSAYSEYVFMDVLWPDFKPDHLDKALMEYAKRSRRFGGI</sequence>
<dbReference type="HAMAP" id="MF_01139">
    <property type="entry name" value="ISPT"/>
    <property type="match status" value="1"/>
</dbReference>
<feature type="binding site" evidence="2">
    <location>
        <position position="19"/>
    </location>
    <ligand>
        <name>substrate</name>
    </ligand>
</feature>
<dbReference type="CDD" id="cd00475">
    <property type="entry name" value="Cis_IPPS"/>
    <property type="match status" value="1"/>
</dbReference>
<gene>
    <name evidence="3" type="ORF">SAMN05192585_11969</name>
</gene>
<dbReference type="InterPro" id="IPR018520">
    <property type="entry name" value="UPP_synth-like_CS"/>
</dbReference>
<keyword evidence="2" id="KW-0460">Magnesium</keyword>
<feature type="binding site" evidence="2">
    <location>
        <begin position="3"/>
        <end position="6"/>
    </location>
    <ligand>
        <name>substrate</name>
    </ligand>
</feature>
<dbReference type="Pfam" id="PF01255">
    <property type="entry name" value="Prenyltransf"/>
    <property type="match status" value="1"/>
</dbReference>
<dbReference type="PROSITE" id="PS01066">
    <property type="entry name" value="UPP_SYNTHASE"/>
    <property type="match status" value="1"/>
</dbReference>
<dbReference type="EC" id="2.5.1.-" evidence="2"/>
<accession>A0A1H0BHJ3</accession>
<feature type="binding site" evidence="2">
    <location>
        <position position="53"/>
    </location>
    <ligand>
        <name>substrate</name>
    </ligand>
</feature>
<feature type="binding site" evidence="2">
    <location>
        <position position="2"/>
    </location>
    <ligand>
        <name>Mg(2+)</name>
        <dbReference type="ChEBI" id="CHEBI:18420"/>
    </ligand>
</feature>
<comment type="subunit">
    <text evidence="2">Homodimer.</text>
</comment>
<organism evidence="3 4">
    <name type="scientific">Acetanaerobacterium elongatum</name>
    <dbReference type="NCBI Taxonomy" id="258515"/>
    <lineage>
        <taxon>Bacteria</taxon>
        <taxon>Bacillati</taxon>
        <taxon>Bacillota</taxon>
        <taxon>Clostridia</taxon>
        <taxon>Eubacteriales</taxon>
        <taxon>Oscillospiraceae</taxon>
        <taxon>Acetanaerobacterium</taxon>
    </lineage>
</organism>
<dbReference type="Proteomes" id="UP000199182">
    <property type="component" value="Unassembled WGS sequence"/>
</dbReference>
<evidence type="ECO:0000313" key="3">
    <source>
        <dbReference type="EMBL" id="SDN44893.1"/>
    </source>
</evidence>
<dbReference type="NCBIfam" id="TIGR00055">
    <property type="entry name" value="uppS"/>
    <property type="match status" value="1"/>
</dbReference>
<dbReference type="InterPro" id="IPR036424">
    <property type="entry name" value="UPP_synth-like_sf"/>
</dbReference>
<keyword evidence="1 2" id="KW-0808">Transferase</keyword>
<feature type="active site" description="Proton acceptor" evidence="2">
    <location>
        <position position="50"/>
    </location>
</feature>
<comment type="cofactor">
    <cofactor evidence="2">
        <name>Mg(2+)</name>
        <dbReference type="ChEBI" id="CHEBI:18420"/>
    </cofactor>
    <text evidence="2">Binds 2 magnesium ions per subunit.</text>
</comment>
<dbReference type="GO" id="GO:0000287">
    <property type="term" value="F:magnesium ion binding"/>
    <property type="evidence" value="ECO:0007669"/>
    <property type="project" value="UniProtKB-UniRule"/>
</dbReference>
<evidence type="ECO:0000256" key="2">
    <source>
        <dbReference type="HAMAP-Rule" id="MF_01139"/>
    </source>
</evidence>
<feature type="active site" evidence="2">
    <location>
        <position position="2"/>
    </location>
</feature>
<dbReference type="PANTHER" id="PTHR10291:SF0">
    <property type="entry name" value="DEHYDRODOLICHYL DIPHOSPHATE SYNTHASE 2"/>
    <property type="match status" value="1"/>
</dbReference>
<protein>
    <recommendedName>
        <fullName evidence="2">Isoprenyl transferase</fullName>
        <ecNumber evidence="2">2.5.1.-</ecNumber>
    </recommendedName>
</protein>
<dbReference type="AlphaFoldDB" id="A0A1H0BHJ3"/>